<keyword evidence="3" id="KW-1185">Reference proteome</keyword>
<dbReference type="AlphaFoldDB" id="A0A8S3ZEB0"/>
<proteinExistence type="predicted"/>
<evidence type="ECO:0000256" key="1">
    <source>
        <dbReference type="SAM" id="MobiDB-lite"/>
    </source>
</evidence>
<feature type="compositionally biased region" description="Acidic residues" evidence="1">
    <location>
        <begin position="44"/>
        <end position="61"/>
    </location>
</feature>
<organism evidence="2 3">
    <name type="scientific">Candidula unifasciata</name>
    <dbReference type="NCBI Taxonomy" id="100452"/>
    <lineage>
        <taxon>Eukaryota</taxon>
        <taxon>Metazoa</taxon>
        <taxon>Spiralia</taxon>
        <taxon>Lophotrochozoa</taxon>
        <taxon>Mollusca</taxon>
        <taxon>Gastropoda</taxon>
        <taxon>Heterobranchia</taxon>
        <taxon>Euthyneura</taxon>
        <taxon>Panpulmonata</taxon>
        <taxon>Eupulmonata</taxon>
        <taxon>Stylommatophora</taxon>
        <taxon>Helicina</taxon>
        <taxon>Helicoidea</taxon>
        <taxon>Geomitridae</taxon>
        <taxon>Candidula</taxon>
    </lineage>
</organism>
<accession>A0A8S3ZEB0</accession>
<feature type="non-terminal residue" evidence="2">
    <location>
        <position position="162"/>
    </location>
</feature>
<feature type="compositionally biased region" description="Acidic residues" evidence="1">
    <location>
        <begin position="20"/>
        <end position="34"/>
    </location>
</feature>
<dbReference type="Proteomes" id="UP000678393">
    <property type="component" value="Unassembled WGS sequence"/>
</dbReference>
<evidence type="ECO:0000313" key="3">
    <source>
        <dbReference type="Proteomes" id="UP000678393"/>
    </source>
</evidence>
<name>A0A8S3ZEB0_9EUPU</name>
<feature type="compositionally biased region" description="Basic and acidic residues" evidence="1">
    <location>
        <begin position="86"/>
        <end position="110"/>
    </location>
</feature>
<feature type="region of interest" description="Disordered" evidence="1">
    <location>
        <begin position="1"/>
        <end position="142"/>
    </location>
</feature>
<protein>
    <submittedName>
        <fullName evidence="2">Uncharacterized protein</fullName>
    </submittedName>
</protein>
<feature type="non-terminal residue" evidence="2">
    <location>
        <position position="1"/>
    </location>
</feature>
<evidence type="ECO:0000313" key="2">
    <source>
        <dbReference type="EMBL" id="CAG5125311.1"/>
    </source>
</evidence>
<reference evidence="2" key="1">
    <citation type="submission" date="2021-04" db="EMBL/GenBank/DDBJ databases">
        <authorList>
            <consortium name="Molecular Ecology Group"/>
        </authorList>
    </citation>
    <scope>NUCLEOTIDE SEQUENCE</scope>
</reference>
<gene>
    <name evidence="2" type="ORF">CUNI_LOCUS10869</name>
</gene>
<feature type="compositionally biased region" description="Polar residues" evidence="1">
    <location>
        <begin position="121"/>
        <end position="142"/>
    </location>
</feature>
<comment type="caution">
    <text evidence="2">The sequence shown here is derived from an EMBL/GenBank/DDBJ whole genome shotgun (WGS) entry which is preliminary data.</text>
</comment>
<dbReference type="EMBL" id="CAJHNH020002016">
    <property type="protein sequence ID" value="CAG5125311.1"/>
    <property type="molecule type" value="Genomic_DNA"/>
</dbReference>
<sequence>MEKDEMGEGLDLGLVKQEPSDEFGEDSSLEDTEQMSEPNSTDSESSEDETSHEETSLDDSEINSYTSEKPEHSSHISQSVFPMFESDQKLRPTHEHYQSNHGETPLEHSHISGISLDHASGSANSNHQRNQAGDTSKASSVCASTASVEKYINIHKMLHAGG</sequence>